<sequence>MSLHRFSKNIFSSFLTTACNKSFSNMCCATQLPLLNAITNTQETSLRYKSKKSKKQSQAPSDSEETGEESTWDDKVVDKNSKVMNITVNSTRIDAILKSGLGIARNKIETFFYESKIRLNGKKLLKKSDLAQEGDEIDVVKGASVTNPNFLTVARVEVLGVTDKGETVSVKIRRCKNLAVEKYEDYMS</sequence>
<dbReference type="InterPro" id="IPR057896">
    <property type="entry name" value="MTRES1_C"/>
</dbReference>
<feature type="domain" description="Mitochondrial transcription rescue factor 1 C-terminal" evidence="3">
    <location>
        <begin position="84"/>
        <end position="182"/>
    </location>
</feature>
<dbReference type="CDD" id="cd00165">
    <property type="entry name" value="S4"/>
    <property type="match status" value="1"/>
</dbReference>
<feature type="region of interest" description="Disordered" evidence="2">
    <location>
        <begin position="46"/>
        <end position="73"/>
    </location>
</feature>
<proteinExistence type="predicted"/>
<comment type="caution">
    <text evidence="4">The sequence shown here is derived from an EMBL/GenBank/DDBJ whole genome shotgun (WGS) entry which is preliminary data.</text>
</comment>
<dbReference type="Proteomes" id="UP001168821">
    <property type="component" value="Unassembled WGS sequence"/>
</dbReference>
<protein>
    <recommendedName>
        <fullName evidence="3">Mitochondrial transcription rescue factor 1 C-terminal domain-containing protein</fullName>
    </recommendedName>
</protein>
<reference evidence="4" key="1">
    <citation type="journal article" date="2023" name="G3 (Bethesda)">
        <title>Whole genome assemblies of Zophobas morio and Tenebrio molitor.</title>
        <authorList>
            <person name="Kaur S."/>
            <person name="Stinson S.A."/>
            <person name="diCenzo G.C."/>
        </authorList>
    </citation>
    <scope>NUCLEOTIDE SEQUENCE</scope>
    <source>
        <strain evidence="4">QUZm001</strain>
    </source>
</reference>
<accession>A0AA38HQS4</accession>
<dbReference type="GO" id="GO:0005739">
    <property type="term" value="C:mitochondrion"/>
    <property type="evidence" value="ECO:0007669"/>
    <property type="project" value="TreeGrafter"/>
</dbReference>
<keyword evidence="1" id="KW-0694">RNA-binding</keyword>
<dbReference type="PROSITE" id="PS51257">
    <property type="entry name" value="PROKAR_LIPOPROTEIN"/>
    <property type="match status" value="1"/>
</dbReference>
<dbReference type="GO" id="GO:0003723">
    <property type="term" value="F:RNA binding"/>
    <property type="evidence" value="ECO:0007669"/>
    <property type="project" value="UniProtKB-KW"/>
</dbReference>
<evidence type="ECO:0000313" key="5">
    <source>
        <dbReference type="Proteomes" id="UP001168821"/>
    </source>
</evidence>
<feature type="compositionally biased region" description="Acidic residues" evidence="2">
    <location>
        <begin position="62"/>
        <end position="71"/>
    </location>
</feature>
<dbReference type="EMBL" id="JALNTZ010000008">
    <property type="protein sequence ID" value="KAJ3642213.1"/>
    <property type="molecule type" value="Genomic_DNA"/>
</dbReference>
<evidence type="ECO:0000313" key="4">
    <source>
        <dbReference type="EMBL" id="KAJ3642213.1"/>
    </source>
</evidence>
<dbReference type="Pfam" id="PF25818">
    <property type="entry name" value="MTRES1_C"/>
    <property type="match status" value="1"/>
</dbReference>
<dbReference type="PROSITE" id="PS50889">
    <property type="entry name" value="S4"/>
    <property type="match status" value="1"/>
</dbReference>
<keyword evidence="5" id="KW-1185">Reference proteome</keyword>
<evidence type="ECO:0000256" key="1">
    <source>
        <dbReference type="PROSITE-ProRule" id="PRU00182"/>
    </source>
</evidence>
<organism evidence="4 5">
    <name type="scientific">Zophobas morio</name>
    <dbReference type="NCBI Taxonomy" id="2755281"/>
    <lineage>
        <taxon>Eukaryota</taxon>
        <taxon>Metazoa</taxon>
        <taxon>Ecdysozoa</taxon>
        <taxon>Arthropoda</taxon>
        <taxon>Hexapoda</taxon>
        <taxon>Insecta</taxon>
        <taxon>Pterygota</taxon>
        <taxon>Neoptera</taxon>
        <taxon>Endopterygota</taxon>
        <taxon>Coleoptera</taxon>
        <taxon>Polyphaga</taxon>
        <taxon>Cucujiformia</taxon>
        <taxon>Tenebrionidae</taxon>
        <taxon>Zophobas</taxon>
    </lineage>
</organism>
<dbReference type="AlphaFoldDB" id="A0AA38HQS4"/>
<gene>
    <name evidence="4" type="ORF">Zmor_025016</name>
</gene>
<dbReference type="SUPFAM" id="SSF55174">
    <property type="entry name" value="Alpha-L RNA-binding motif"/>
    <property type="match status" value="1"/>
</dbReference>
<name>A0AA38HQS4_9CUCU</name>
<dbReference type="PANTHER" id="PTHR13633:SF3">
    <property type="entry name" value="MITOCHONDRIAL TRANSCRIPTION RESCUE FACTOR 1"/>
    <property type="match status" value="1"/>
</dbReference>
<dbReference type="PANTHER" id="PTHR13633">
    <property type="entry name" value="MITOCHONDRIAL TRANSCRIPTION RESCUE FACTOR 1"/>
    <property type="match status" value="1"/>
</dbReference>
<dbReference type="GO" id="GO:1903108">
    <property type="term" value="P:regulation of mitochondrial transcription"/>
    <property type="evidence" value="ECO:0007669"/>
    <property type="project" value="TreeGrafter"/>
</dbReference>
<evidence type="ECO:0000256" key="2">
    <source>
        <dbReference type="SAM" id="MobiDB-lite"/>
    </source>
</evidence>
<evidence type="ECO:0000259" key="3">
    <source>
        <dbReference type="Pfam" id="PF25818"/>
    </source>
</evidence>